<dbReference type="CDD" id="cd00130">
    <property type="entry name" value="PAS"/>
    <property type="match status" value="1"/>
</dbReference>
<keyword evidence="13" id="KW-0675">Receptor</keyword>
<dbReference type="EMBL" id="JARYMX010000003">
    <property type="protein sequence ID" value="KAJ9559371.1"/>
    <property type="molecule type" value="Genomic_DNA"/>
</dbReference>
<evidence type="ECO:0000256" key="10">
    <source>
        <dbReference type="ARBA" id="ARBA00022840"/>
    </source>
</evidence>
<dbReference type="InterPro" id="IPR051681">
    <property type="entry name" value="Ser/Thr_Kinases-Pseudokinases"/>
</dbReference>
<dbReference type="InterPro" id="IPR000014">
    <property type="entry name" value="PAS"/>
</dbReference>
<dbReference type="SMART" id="SM00091">
    <property type="entry name" value="PAS"/>
    <property type="match status" value="1"/>
</dbReference>
<keyword evidence="6" id="KW-0716">Sensory transduction</keyword>
<dbReference type="Gene3D" id="3.30.200.20">
    <property type="entry name" value="Phosphorylase Kinase, domain 1"/>
    <property type="match status" value="1"/>
</dbReference>
<dbReference type="InterPro" id="IPR008271">
    <property type="entry name" value="Ser/Thr_kinase_AS"/>
</dbReference>
<dbReference type="Pfam" id="PF07714">
    <property type="entry name" value="PK_Tyr_Ser-Thr"/>
    <property type="match status" value="1"/>
</dbReference>
<sequence length="636" mass="72635">MEQSQKPSAEELLRKILELEEGHVHLKQEISKRRLSSDRHQMVSTHRHREGGVLYTLASSSLWRPVIRGSHDGVPAMKLTETQYLNVLQSMGQAVHIFDLSCRIFYWSQTAERLYGFTADEAYGKTPRELLVEDPKDTVLADYLLTRTVNGESWSGEFPLKKKNGKVIMVIATNTPYRDENRRLIGGICITTAVRQYLPGRGLPNIASDRVDLDPQQPSHASISSKISNFASRVKLKINKVDEYKDDEGGSDVTTSEESSSSLTPRGHIAPSPFAVFHSTGIEEEHLTIDSEIENKFGIRNILSSKRKAWMGKRRIVWPWKQREDQSLDARFIHQLGWHRLDLNQEQMTYVSSPKLDLQLLENNLVSSSTSSSSSSNISSNVIIKVERETDYEILWEDLITKEQIGQGSCGTVFHGLWHGSDVAVKVFVHQDYSDDIMLSFRKGGSFDERLRHPNILLFMGAVTSPPHLSIVTEFLPRGSLFRVLQRNTTRLDWRRRLLMALDIARGMNYLHQCNPPIIHRDLKSSNLLIDKNWTVKVGDFGLSRVRHETYLKTKTGKGTPQWMAPEILRNEQANEKSDVYSYGVVLWEITTEKIPWDDLNPMQVIGAVGFMNRQLEIPKDVDPIWASLIENCWCR</sequence>
<dbReference type="GO" id="GO:0005524">
    <property type="term" value="F:ATP binding"/>
    <property type="evidence" value="ECO:0007669"/>
    <property type="project" value="UniProtKB-KW"/>
</dbReference>
<dbReference type="CDD" id="cd13999">
    <property type="entry name" value="STKc_MAP3K-like"/>
    <property type="match status" value="1"/>
</dbReference>
<evidence type="ECO:0000256" key="8">
    <source>
        <dbReference type="ARBA" id="ARBA00022741"/>
    </source>
</evidence>
<evidence type="ECO:0000256" key="13">
    <source>
        <dbReference type="ARBA" id="ARBA00023170"/>
    </source>
</evidence>
<keyword evidence="12" id="KW-0472">Membrane</keyword>
<dbReference type="InterPro" id="IPR001245">
    <property type="entry name" value="Ser-Thr/Tyr_kinase_cat_dom"/>
</dbReference>
<evidence type="ECO:0000256" key="2">
    <source>
        <dbReference type="ARBA" id="ARBA00010507"/>
    </source>
</evidence>
<gene>
    <name evidence="19" type="ORF">OSB04_013985</name>
</gene>
<dbReference type="PROSITE" id="PS50011">
    <property type="entry name" value="PROTEIN_KINASE_DOM"/>
    <property type="match status" value="1"/>
</dbReference>
<dbReference type="InterPro" id="IPR035965">
    <property type="entry name" value="PAS-like_dom_sf"/>
</dbReference>
<dbReference type="FunFam" id="1.10.510.10:FF:000476">
    <property type="entry name" value="PAS domain-containing protein tyrosine kinase family protein"/>
    <property type="match status" value="1"/>
</dbReference>
<keyword evidence="8" id="KW-0547">Nucleotide-binding</keyword>
<evidence type="ECO:0000256" key="11">
    <source>
        <dbReference type="ARBA" id="ARBA00022991"/>
    </source>
</evidence>
<dbReference type="GO" id="GO:0004674">
    <property type="term" value="F:protein serine/threonine kinase activity"/>
    <property type="evidence" value="ECO:0007669"/>
    <property type="project" value="UniProtKB-KW"/>
</dbReference>
<protein>
    <recommendedName>
        <fullName evidence="3">non-specific serine/threonine protein kinase</fullName>
        <ecNumber evidence="3">2.7.11.1</ecNumber>
    </recommendedName>
</protein>
<dbReference type="GO" id="GO:0006355">
    <property type="term" value="P:regulation of DNA-templated transcription"/>
    <property type="evidence" value="ECO:0007669"/>
    <property type="project" value="InterPro"/>
</dbReference>
<feature type="region of interest" description="Disordered" evidence="16">
    <location>
        <begin position="245"/>
        <end position="268"/>
    </location>
</feature>
<dbReference type="SMART" id="SM00220">
    <property type="entry name" value="S_TKc"/>
    <property type="match status" value="1"/>
</dbReference>
<evidence type="ECO:0000256" key="14">
    <source>
        <dbReference type="ARBA" id="ARBA00047899"/>
    </source>
</evidence>
<evidence type="ECO:0000313" key="20">
    <source>
        <dbReference type="Proteomes" id="UP001172457"/>
    </source>
</evidence>
<dbReference type="SUPFAM" id="SSF55785">
    <property type="entry name" value="PYP-like sensor domain (PAS domain)"/>
    <property type="match status" value="1"/>
</dbReference>
<evidence type="ECO:0000256" key="1">
    <source>
        <dbReference type="ARBA" id="ARBA00004370"/>
    </source>
</evidence>
<evidence type="ECO:0000256" key="6">
    <source>
        <dbReference type="ARBA" id="ARBA00022606"/>
    </source>
</evidence>
<dbReference type="AlphaFoldDB" id="A0AA38WRK1"/>
<keyword evidence="9" id="KW-0418">Kinase</keyword>
<reference evidence="19" key="1">
    <citation type="submission" date="2023-03" db="EMBL/GenBank/DDBJ databases">
        <title>Chromosome-scale reference genome and RAD-based genetic map of yellow starthistle (Centaurea solstitialis) reveal putative structural variation and QTLs associated with invader traits.</title>
        <authorList>
            <person name="Reatini B."/>
            <person name="Cang F.A."/>
            <person name="Jiang Q."/>
            <person name="Mckibben M.T.W."/>
            <person name="Barker M.S."/>
            <person name="Rieseberg L.H."/>
            <person name="Dlugosch K.M."/>
        </authorList>
    </citation>
    <scope>NUCLEOTIDE SEQUENCE</scope>
    <source>
        <strain evidence="19">CAN-66</strain>
        <tissue evidence="19">Leaf</tissue>
    </source>
</reference>
<evidence type="ECO:0000259" key="17">
    <source>
        <dbReference type="PROSITE" id="PS50011"/>
    </source>
</evidence>
<dbReference type="FunFam" id="3.30.200.20:FF:000060">
    <property type="entry name" value="Serine/threonine-protein kinase isoform 1"/>
    <property type="match status" value="1"/>
</dbReference>
<proteinExistence type="inferred from homology"/>
<dbReference type="PROSITE" id="PS50112">
    <property type="entry name" value="PAS"/>
    <property type="match status" value="1"/>
</dbReference>
<dbReference type="Gene3D" id="3.30.450.20">
    <property type="entry name" value="PAS domain"/>
    <property type="match status" value="1"/>
</dbReference>
<comment type="catalytic activity">
    <reaction evidence="15">
        <text>L-seryl-[protein] + ATP = O-phospho-L-seryl-[protein] + ADP + H(+)</text>
        <dbReference type="Rhea" id="RHEA:17989"/>
        <dbReference type="Rhea" id="RHEA-COMP:9863"/>
        <dbReference type="Rhea" id="RHEA-COMP:11604"/>
        <dbReference type="ChEBI" id="CHEBI:15378"/>
        <dbReference type="ChEBI" id="CHEBI:29999"/>
        <dbReference type="ChEBI" id="CHEBI:30616"/>
        <dbReference type="ChEBI" id="CHEBI:83421"/>
        <dbReference type="ChEBI" id="CHEBI:456216"/>
        <dbReference type="EC" id="2.7.11.1"/>
    </reaction>
</comment>
<evidence type="ECO:0000256" key="9">
    <source>
        <dbReference type="ARBA" id="ARBA00022777"/>
    </source>
</evidence>
<dbReference type="GO" id="GO:0016020">
    <property type="term" value="C:membrane"/>
    <property type="evidence" value="ECO:0007669"/>
    <property type="project" value="UniProtKB-SubCell"/>
</dbReference>
<evidence type="ECO:0000256" key="15">
    <source>
        <dbReference type="ARBA" id="ARBA00048679"/>
    </source>
</evidence>
<comment type="catalytic activity">
    <reaction evidence="14">
        <text>L-threonyl-[protein] + ATP = O-phospho-L-threonyl-[protein] + ADP + H(+)</text>
        <dbReference type="Rhea" id="RHEA:46608"/>
        <dbReference type="Rhea" id="RHEA-COMP:11060"/>
        <dbReference type="Rhea" id="RHEA-COMP:11605"/>
        <dbReference type="ChEBI" id="CHEBI:15378"/>
        <dbReference type="ChEBI" id="CHEBI:30013"/>
        <dbReference type="ChEBI" id="CHEBI:30616"/>
        <dbReference type="ChEBI" id="CHEBI:61977"/>
        <dbReference type="ChEBI" id="CHEBI:456216"/>
        <dbReference type="EC" id="2.7.11.1"/>
    </reaction>
</comment>
<evidence type="ECO:0000259" key="18">
    <source>
        <dbReference type="PROSITE" id="PS50112"/>
    </source>
</evidence>
<dbReference type="EC" id="2.7.11.1" evidence="3"/>
<dbReference type="InterPro" id="IPR011009">
    <property type="entry name" value="Kinase-like_dom_sf"/>
</dbReference>
<organism evidence="19 20">
    <name type="scientific">Centaurea solstitialis</name>
    <name type="common">yellow star-thistle</name>
    <dbReference type="NCBI Taxonomy" id="347529"/>
    <lineage>
        <taxon>Eukaryota</taxon>
        <taxon>Viridiplantae</taxon>
        <taxon>Streptophyta</taxon>
        <taxon>Embryophyta</taxon>
        <taxon>Tracheophyta</taxon>
        <taxon>Spermatophyta</taxon>
        <taxon>Magnoliopsida</taxon>
        <taxon>eudicotyledons</taxon>
        <taxon>Gunneridae</taxon>
        <taxon>Pentapetalae</taxon>
        <taxon>asterids</taxon>
        <taxon>campanulids</taxon>
        <taxon>Asterales</taxon>
        <taxon>Asteraceae</taxon>
        <taxon>Carduoideae</taxon>
        <taxon>Cardueae</taxon>
        <taxon>Centaureinae</taxon>
        <taxon>Centaurea</taxon>
    </lineage>
</organism>
<dbReference type="InterPro" id="IPR000719">
    <property type="entry name" value="Prot_kinase_dom"/>
</dbReference>
<feature type="domain" description="Protein kinase" evidence="17">
    <location>
        <begin position="399"/>
        <end position="636"/>
    </location>
</feature>
<keyword evidence="5" id="KW-0600">Photoreceptor protein</keyword>
<evidence type="ECO:0000256" key="4">
    <source>
        <dbReference type="ARBA" id="ARBA00022527"/>
    </source>
</evidence>
<comment type="subcellular location">
    <subcellularLocation>
        <location evidence="1">Membrane</location>
    </subcellularLocation>
</comment>
<dbReference type="Gene3D" id="1.10.510.10">
    <property type="entry name" value="Transferase(Phosphotransferase) domain 1"/>
    <property type="match status" value="1"/>
</dbReference>
<evidence type="ECO:0000256" key="7">
    <source>
        <dbReference type="ARBA" id="ARBA00022679"/>
    </source>
</evidence>
<dbReference type="GO" id="GO:0009881">
    <property type="term" value="F:photoreceptor activity"/>
    <property type="evidence" value="ECO:0007669"/>
    <property type="project" value="UniProtKB-KW"/>
</dbReference>
<accession>A0AA38WRK1</accession>
<keyword evidence="20" id="KW-1185">Reference proteome</keyword>
<evidence type="ECO:0000313" key="19">
    <source>
        <dbReference type="EMBL" id="KAJ9559371.1"/>
    </source>
</evidence>
<evidence type="ECO:0000256" key="3">
    <source>
        <dbReference type="ARBA" id="ARBA00012513"/>
    </source>
</evidence>
<dbReference type="PROSITE" id="PS00108">
    <property type="entry name" value="PROTEIN_KINASE_ST"/>
    <property type="match status" value="1"/>
</dbReference>
<dbReference type="SUPFAM" id="SSF56112">
    <property type="entry name" value="Protein kinase-like (PK-like)"/>
    <property type="match status" value="1"/>
</dbReference>
<evidence type="ECO:0000256" key="16">
    <source>
        <dbReference type="SAM" id="MobiDB-lite"/>
    </source>
</evidence>
<comment type="similarity">
    <text evidence="2">Belongs to the protein kinase superfamily. TKL Ser/Thr protein kinase family. RAF subfamily.</text>
</comment>
<dbReference type="PANTHER" id="PTHR44329">
    <property type="entry name" value="SERINE/THREONINE-PROTEIN KINASE TNNI3K-RELATED"/>
    <property type="match status" value="1"/>
</dbReference>
<dbReference type="PANTHER" id="PTHR44329:SF47">
    <property type="entry name" value="SERINE_THREONINE-PROTEIN KINASE ROCO5-RELATED"/>
    <property type="match status" value="1"/>
</dbReference>
<keyword evidence="4" id="KW-0723">Serine/threonine-protein kinase</keyword>
<keyword evidence="7" id="KW-0808">Transferase</keyword>
<name>A0AA38WRK1_9ASTR</name>
<evidence type="ECO:0000256" key="5">
    <source>
        <dbReference type="ARBA" id="ARBA00022543"/>
    </source>
</evidence>
<keyword evidence="10" id="KW-0067">ATP-binding</keyword>
<dbReference type="InterPro" id="IPR013767">
    <property type="entry name" value="PAS_fold"/>
</dbReference>
<keyword evidence="11" id="KW-0157">Chromophore</keyword>
<feature type="domain" description="PAS" evidence="18">
    <location>
        <begin position="80"/>
        <end position="152"/>
    </location>
</feature>
<comment type="caution">
    <text evidence="19">The sequence shown here is derived from an EMBL/GenBank/DDBJ whole genome shotgun (WGS) entry which is preliminary data.</text>
</comment>
<dbReference type="NCBIfam" id="TIGR00229">
    <property type="entry name" value="sensory_box"/>
    <property type="match status" value="1"/>
</dbReference>
<dbReference type="Proteomes" id="UP001172457">
    <property type="component" value="Chromosome 3"/>
</dbReference>
<dbReference type="Pfam" id="PF00989">
    <property type="entry name" value="PAS"/>
    <property type="match status" value="1"/>
</dbReference>
<evidence type="ECO:0000256" key="12">
    <source>
        <dbReference type="ARBA" id="ARBA00023136"/>
    </source>
</evidence>